<accession>A0A318KCX2</accession>
<dbReference type="STRING" id="1034346.GCA_000313565_01455"/>
<dbReference type="PROSITE" id="PS51257">
    <property type="entry name" value="PROKAR_LIPOPROTEIN"/>
    <property type="match status" value="1"/>
</dbReference>
<dbReference type="Proteomes" id="UP000247612">
    <property type="component" value="Unassembled WGS sequence"/>
</dbReference>
<proteinExistence type="predicted"/>
<dbReference type="EMBL" id="QJKH01000021">
    <property type="protein sequence ID" value="PXX75059.1"/>
    <property type="molecule type" value="Genomic_DNA"/>
</dbReference>
<reference evidence="1 2" key="1">
    <citation type="submission" date="2018-05" db="EMBL/GenBank/DDBJ databases">
        <title>Genomic Encyclopedia of Type Strains, Phase IV (KMG-IV): sequencing the most valuable type-strain genomes for metagenomic binning, comparative biology and taxonomic classification.</title>
        <authorList>
            <person name="Goeker M."/>
        </authorList>
    </citation>
    <scope>NUCLEOTIDE SEQUENCE [LARGE SCALE GENOMIC DNA]</scope>
    <source>
        <strain evidence="1 2">JC118</strain>
    </source>
</reference>
<name>A0A318KCX2_9FIRM</name>
<dbReference type="AlphaFoldDB" id="A0A318KCX2"/>
<evidence type="ECO:0000313" key="2">
    <source>
        <dbReference type="Proteomes" id="UP000247612"/>
    </source>
</evidence>
<organism evidence="1 2">
    <name type="scientific">Dielma fastidiosa</name>
    <dbReference type="NCBI Taxonomy" id="1034346"/>
    <lineage>
        <taxon>Bacteria</taxon>
        <taxon>Bacillati</taxon>
        <taxon>Bacillota</taxon>
        <taxon>Erysipelotrichia</taxon>
        <taxon>Erysipelotrichales</taxon>
        <taxon>Erysipelotrichaceae</taxon>
        <taxon>Dielma</taxon>
    </lineage>
</organism>
<dbReference type="OrthoDB" id="9870860at2"/>
<gene>
    <name evidence="1" type="ORF">DES51_12142</name>
</gene>
<comment type="caution">
    <text evidence="1">The sequence shown here is derived from an EMBL/GenBank/DDBJ whole genome shotgun (WGS) entry which is preliminary data.</text>
</comment>
<dbReference type="RefSeq" id="WP_022937758.1">
    <property type="nucleotide sequence ID" value="NZ_CABKRQ010000003.1"/>
</dbReference>
<evidence type="ECO:0008006" key="3">
    <source>
        <dbReference type="Google" id="ProtNLM"/>
    </source>
</evidence>
<protein>
    <recommendedName>
        <fullName evidence="3">Lipoprotein</fullName>
    </recommendedName>
</protein>
<evidence type="ECO:0000313" key="1">
    <source>
        <dbReference type="EMBL" id="PXX75059.1"/>
    </source>
</evidence>
<sequence>MWKLLLLLALFIGGCSVSINSNQRKIENHDLNMKIASRWIQKNSDINEYSDFNLVRATIHSPILMPEDNAYYFSDEDCYRDFIGFYWRDEPSNFDLAIYSFFYTGEFTNQPEENTFKFIFKTTPYNITMDNSYNMITDISYLENGEVKNFQSDIEIGADSRLIKGDVFRNRYFELFNCDAPFDESQSWSLTDLGTTYGYIHGADMYFYSHIAAGIVMPGYSGYNLLIDEKNETGNEIEVSALLFYSETELNEKNDWDSGTHTVIYKADGSRLKHADTQNCNEESLKECVLANKEDFKQVTLHILHREDDTYALLSAKIFNEVLERVELNDPSQPIIMVYRDAQDSCLIPSYKQAVPQFNLSGSAAYKVNNYIKNTSEYAGYEIEINDQQAILRCYAENDYNTPSNKALIVKHEYIYDLTTKQLHDQQGFVYGIKTFKEYLEYSKVR</sequence>
<keyword evidence="2" id="KW-1185">Reference proteome</keyword>